<protein>
    <submittedName>
        <fullName evidence="1">(Mediterranean fruit fly) hypothetical protein</fullName>
    </submittedName>
</protein>
<proteinExistence type="predicted"/>
<name>A0A811UWI3_CERCA</name>
<keyword evidence="2" id="KW-1185">Reference proteome</keyword>
<comment type="caution">
    <text evidence="1">The sequence shown here is derived from an EMBL/GenBank/DDBJ whole genome shotgun (WGS) entry which is preliminary data.</text>
</comment>
<sequence>MAFLQIRLLHEDRKKPSKRIGTATFCCSDNLLAVIAGKAWLRNQISAIIYVAQAEMHCFRPALCTGYYARSKKTSVGDKITAVSVKQFGMS</sequence>
<dbReference type="EMBL" id="CAJHJT010000034">
    <property type="protein sequence ID" value="CAD7003021.1"/>
    <property type="molecule type" value="Genomic_DNA"/>
</dbReference>
<reference evidence="1" key="1">
    <citation type="submission" date="2020-11" db="EMBL/GenBank/DDBJ databases">
        <authorList>
            <person name="Whitehead M."/>
        </authorList>
    </citation>
    <scope>NUCLEOTIDE SEQUENCE</scope>
    <source>
        <strain evidence="1">EGII</strain>
    </source>
</reference>
<evidence type="ECO:0000313" key="1">
    <source>
        <dbReference type="EMBL" id="CAD7003021.1"/>
    </source>
</evidence>
<organism evidence="1 2">
    <name type="scientific">Ceratitis capitata</name>
    <name type="common">Mediterranean fruit fly</name>
    <name type="synonym">Tephritis capitata</name>
    <dbReference type="NCBI Taxonomy" id="7213"/>
    <lineage>
        <taxon>Eukaryota</taxon>
        <taxon>Metazoa</taxon>
        <taxon>Ecdysozoa</taxon>
        <taxon>Arthropoda</taxon>
        <taxon>Hexapoda</taxon>
        <taxon>Insecta</taxon>
        <taxon>Pterygota</taxon>
        <taxon>Neoptera</taxon>
        <taxon>Endopterygota</taxon>
        <taxon>Diptera</taxon>
        <taxon>Brachycera</taxon>
        <taxon>Muscomorpha</taxon>
        <taxon>Tephritoidea</taxon>
        <taxon>Tephritidae</taxon>
        <taxon>Ceratitis</taxon>
        <taxon>Ceratitis</taxon>
    </lineage>
</organism>
<accession>A0A811UWI3</accession>
<gene>
    <name evidence="1" type="ORF">CCAP1982_LOCUS11484</name>
</gene>
<evidence type="ECO:0000313" key="2">
    <source>
        <dbReference type="Proteomes" id="UP000606786"/>
    </source>
</evidence>
<dbReference type="AlphaFoldDB" id="A0A811UWI3"/>
<dbReference type="Proteomes" id="UP000606786">
    <property type="component" value="Unassembled WGS sequence"/>
</dbReference>